<feature type="domain" description="AB hydrolase-1" evidence="2">
    <location>
        <begin position="280"/>
        <end position="377"/>
    </location>
</feature>
<protein>
    <submittedName>
        <fullName evidence="3">Esterase ybfF</fullName>
    </submittedName>
</protein>
<dbReference type="AlphaFoldDB" id="A0A1D1XV77"/>
<organism evidence="3">
    <name type="scientific">Anthurium amnicola</name>
    <dbReference type="NCBI Taxonomy" id="1678845"/>
    <lineage>
        <taxon>Eukaryota</taxon>
        <taxon>Viridiplantae</taxon>
        <taxon>Streptophyta</taxon>
        <taxon>Embryophyta</taxon>
        <taxon>Tracheophyta</taxon>
        <taxon>Spermatophyta</taxon>
        <taxon>Magnoliopsida</taxon>
        <taxon>Liliopsida</taxon>
        <taxon>Araceae</taxon>
        <taxon>Pothoideae</taxon>
        <taxon>Potheae</taxon>
        <taxon>Anthurium</taxon>
    </lineage>
</organism>
<dbReference type="PANTHER" id="PTHR37471">
    <property type="entry name" value="UNNAMED PRODUCT"/>
    <property type="match status" value="1"/>
</dbReference>
<keyword evidence="1" id="KW-0812">Transmembrane</keyword>
<evidence type="ECO:0000256" key="1">
    <source>
        <dbReference type="SAM" id="Phobius"/>
    </source>
</evidence>
<dbReference type="InterPro" id="IPR000073">
    <property type="entry name" value="AB_hydrolase_1"/>
</dbReference>
<dbReference type="Gene3D" id="3.40.50.1820">
    <property type="entry name" value="alpha/beta hydrolase"/>
    <property type="match status" value="1"/>
</dbReference>
<reference evidence="3" key="1">
    <citation type="submission" date="2015-07" db="EMBL/GenBank/DDBJ databases">
        <title>Transcriptome Assembly of Anthurium amnicola.</title>
        <authorList>
            <person name="Suzuki J."/>
        </authorList>
    </citation>
    <scope>NUCLEOTIDE SEQUENCE</scope>
</reference>
<feature type="transmembrane region" description="Helical" evidence="1">
    <location>
        <begin position="12"/>
        <end position="36"/>
    </location>
</feature>
<evidence type="ECO:0000259" key="2">
    <source>
        <dbReference type="Pfam" id="PF00561"/>
    </source>
</evidence>
<name>A0A1D1XV77_9ARAE</name>
<sequence>MIGNSWRARAGIKLVATIYSSLPIISCIYYLSYVINRKSLLVDLFPNTFSATLMDTSISVFLHYWLGFELVFHLYFLMTIKRFQKLLPTVIPSKHVRKESVLNCLNNIDKFETWLEGWFITGNKKARFDQIYKGNFEEWLAWSFFAENLDIVRQNAEYMNEIEQIIKIIRDKKNIIFPEGYNPEVKCIRLTLDPVKAIPRPFIFYIVILLFNYVNYIVLRLFGFEHYGLNESILNGYWSSTLEFDIQEETSRLSPSRISYWYYNPSDNATLKKNHQKQQPIVFIHGVGGGLWFYANFVRKLYKLNRPLFLVELPYVSMRMVEDVPTMEETVREIDEMLTSKGFHKATFVAHSLGTAVCAWIIKESRKRVGGCVLIDPICFLLHYSDVAYNFIYREPSAANEHATYLFVSRELYISHYFSRHFHWFQSALYVTSHNSLPANTHVYLSEQDNIVPSSDVYKYLLKNNVSVHMMRGLDHSSYLFRPHWEDRIVSDVLRCCNASRRSWSWYASQSQNKLFS</sequence>
<gene>
    <name evidence="3" type="primary">ybfF</name>
    <name evidence="3" type="ORF">g.47363</name>
</gene>
<keyword evidence="1" id="KW-1133">Transmembrane helix</keyword>
<keyword evidence="1" id="KW-0472">Membrane</keyword>
<evidence type="ECO:0000313" key="3">
    <source>
        <dbReference type="EMBL" id="JAT46280.1"/>
    </source>
</evidence>
<dbReference type="EMBL" id="GDJX01021656">
    <property type="protein sequence ID" value="JAT46280.1"/>
    <property type="molecule type" value="Transcribed_RNA"/>
</dbReference>
<accession>A0A1D1XV77</accession>
<dbReference type="Pfam" id="PF00561">
    <property type="entry name" value="Abhydrolase_1"/>
    <property type="match status" value="1"/>
</dbReference>
<feature type="transmembrane region" description="Helical" evidence="1">
    <location>
        <begin position="56"/>
        <end position="77"/>
    </location>
</feature>
<dbReference type="SUPFAM" id="SSF53474">
    <property type="entry name" value="alpha/beta-Hydrolases"/>
    <property type="match status" value="1"/>
</dbReference>
<feature type="transmembrane region" description="Helical" evidence="1">
    <location>
        <begin position="281"/>
        <end position="298"/>
    </location>
</feature>
<dbReference type="InterPro" id="IPR029058">
    <property type="entry name" value="AB_hydrolase_fold"/>
</dbReference>
<proteinExistence type="predicted"/>
<dbReference type="PANTHER" id="PTHR37471:SF1">
    <property type="entry name" value="AB HYDROLASE-1 DOMAIN-CONTAINING PROTEIN"/>
    <property type="match status" value="1"/>
</dbReference>
<feature type="transmembrane region" description="Helical" evidence="1">
    <location>
        <begin position="202"/>
        <end position="222"/>
    </location>
</feature>